<dbReference type="EMBL" id="CM043780">
    <property type="protein sequence ID" value="KAI4836796.1"/>
    <property type="molecule type" value="Genomic_DNA"/>
</dbReference>
<protein>
    <submittedName>
        <fullName evidence="1">U3 small nucleolar RNA-associated protein 12</fullName>
    </submittedName>
</protein>
<name>A0ACB9Y6J8_PLABR</name>
<keyword evidence="2" id="KW-1185">Reference proteome</keyword>
<proteinExistence type="predicted"/>
<evidence type="ECO:0000313" key="2">
    <source>
        <dbReference type="Proteomes" id="UP001056978"/>
    </source>
</evidence>
<reference evidence="1" key="1">
    <citation type="submission" date="2022-06" db="EMBL/GenBank/DDBJ databases">
        <title>The First Complete Genome of the Simian Malaria Parasite Plasmodium brasilianum.</title>
        <authorList>
            <person name="Bajic M."/>
            <person name="Ravishankar S."/>
        </authorList>
    </citation>
    <scope>NUCLEOTIDE SEQUENCE</scope>
    <source>
        <strain evidence="1">Bolivian I</strain>
    </source>
</reference>
<sequence>MVKSYDRYEFEDCFGIVNSRTSNCVFLNYNNILSGHDECVSVWNVNEKEIKKKLTVPFVAPYYFFSYHVTYICINEKNKNIIAVGYMNGSIRLFDIEENRIVSTFTGHTATICKLKFNKDGNYLCSCSKDTNIIIWDVTNDKGIFKLEGHSNIVTDVEFLKMRNDYVDDFISNNLLISVSKDCLIKVWELNIQSCVQTVVDCEEDITCLIVNETNTRLIIACFSFLRIYKIDLYSNIKDKFTNCIVYITFLTSIKRTNNCRISSMKMVFCIEHEAYLEEGQKDSFFLSLDNDCHEGGANDESGFNGNDGSSGTNANFCRGGICGGREDDAVNVLAEDKNTLNFLNNTLNRSVKFCSRSSYCSEGDNSGILVCCTNSKKIEIYKINSVKNQKKSEKNRKKRYVEKLNKKKKAIIKEQKRIEKFKGKNAIDYNNLQQKLEEIEQEIDIYKKYEIHTADDEVKYLFYHNCKFKLQDIDIYKKRKKDNYVYFLVSYSSNRLHIFQVNLFDILNNRDIFLVMNEGQGLQEGISPRGVEVTSEGRECNKGEKEKKEGDEEEEEQQQKQKQQMYEEEEDKDESENEAEDESGEKKGENGEDVMHGAKIVEKKIYDYSKCFKEICEINKGHNSSVDFLKLSENNELMISICKKYVKVWNMKNFQNVITICSEGSTSAFFFHNDEYIVISNDTGYIYVYELKNIELVHTYKAHANRIINLCKDSRSNGFLSVGEENYLKIFEFTTGEKQVSNKNSEDQSGEEGGNPNLWRSKKRTEDSDTGEENRGGINVGRKKGGKEGVRDGKREKERKLGSRRGTTGKEENKMEDETEEEMEFEAEDKMEFEAEDKMEDETEEEMEDEVEDDICAVMFHERECYNLTDKVSCAMYSPNGKYICIGYLNNLIEVLYSDTLKLHLTLYGHSLPITCMDISKDNKILASGSSDKYLFLWNLEYGSINKRLHIDCDVLTRIQFFYEHNNLISISRDGYIKMWDCVKFQCICTVDGTFGTLTSLVISSTDDFFLTSGNFKSIRYWKRGDDLIFLEEERDKELNLQIEKEALRNDLLYPSSVEKNVLLNKATIKTIETIKSSEKLIEYLDIIEEELTLLDIYYKNLTAYEEAKQKNELPDFVQAPNKPKPRPELLHKNPFEFIIEVMCNIKNNILNEVLISLPFSYAYKLLNYIKTYLIAFYFFQKIQDNYKKFIACGNFNFHVEYSINIVLSIINIYRNQFLFDTKFRFLLYELHQLITPHLKKSVEQCSFNQTTLDFLINSLDNDGYDDDNESEDDVNDDDVNDDDVNGDDVNGDDVNGDDVNGDDVNGDDVNGDDDNDVIDELYLNAQLQRDNLSRYKQKRRSRKNFKAEKGVRKKLHINGSLRGSDVARKAANETGGEDDKETEDEEDEITNGAEDEITDGVEDEITDGAEDEITDGAEDEDK</sequence>
<comment type="caution">
    <text evidence="1">The sequence shown here is derived from an EMBL/GenBank/DDBJ whole genome shotgun (WGS) entry which is preliminary data.</text>
</comment>
<dbReference type="Proteomes" id="UP001056978">
    <property type="component" value="Chromosome 12"/>
</dbReference>
<accession>A0ACB9Y6J8</accession>
<gene>
    <name evidence="1" type="ORF">MKS88_004601</name>
</gene>
<evidence type="ECO:0000313" key="1">
    <source>
        <dbReference type="EMBL" id="KAI4836796.1"/>
    </source>
</evidence>
<organism evidence="1 2">
    <name type="scientific">Plasmodium brasilianum</name>
    <dbReference type="NCBI Taxonomy" id="5824"/>
    <lineage>
        <taxon>Eukaryota</taxon>
        <taxon>Sar</taxon>
        <taxon>Alveolata</taxon>
        <taxon>Apicomplexa</taxon>
        <taxon>Aconoidasida</taxon>
        <taxon>Haemosporida</taxon>
        <taxon>Plasmodiidae</taxon>
        <taxon>Plasmodium</taxon>
        <taxon>Plasmodium (Plasmodium)</taxon>
    </lineage>
</organism>